<protein>
    <submittedName>
        <fullName evidence="2">CGNR zinc finger domain-containing protein</fullName>
    </submittedName>
</protein>
<dbReference type="SUPFAM" id="SSF160904">
    <property type="entry name" value="Jann2411-like"/>
    <property type="match status" value="1"/>
</dbReference>
<dbReference type="PANTHER" id="PTHR35525:SF3">
    <property type="entry name" value="BLL6575 PROTEIN"/>
    <property type="match status" value="1"/>
</dbReference>
<dbReference type="PANTHER" id="PTHR35525">
    <property type="entry name" value="BLL6575 PROTEIN"/>
    <property type="match status" value="1"/>
</dbReference>
<evidence type="ECO:0000313" key="3">
    <source>
        <dbReference type="Proteomes" id="UP000526734"/>
    </source>
</evidence>
<evidence type="ECO:0000313" key="2">
    <source>
        <dbReference type="EMBL" id="MBB1153176.1"/>
    </source>
</evidence>
<name>A0A7W3Z9A2_9PSEU</name>
<dbReference type="Pfam" id="PF11706">
    <property type="entry name" value="zf-CGNR"/>
    <property type="match status" value="1"/>
</dbReference>
<reference evidence="2 3" key="1">
    <citation type="submission" date="2020-08" db="EMBL/GenBank/DDBJ databases">
        <title>Amycolatopsis sp. nov. DR6-1 isolated from Dendrobium heterocarpum.</title>
        <authorList>
            <person name="Tedsree N."/>
            <person name="Kuncharoen N."/>
            <person name="Likhitwitayawuid K."/>
            <person name="Tanasupawat S."/>
        </authorList>
    </citation>
    <scope>NUCLEOTIDE SEQUENCE [LARGE SCALE GENOMIC DNA]</scope>
    <source>
        <strain evidence="2 3">DR6-1</strain>
    </source>
</reference>
<keyword evidence="3" id="KW-1185">Reference proteome</keyword>
<feature type="domain" description="Zinc finger CGNR" evidence="1">
    <location>
        <begin position="109"/>
        <end position="151"/>
    </location>
</feature>
<dbReference type="EMBL" id="JACGZW010000003">
    <property type="protein sequence ID" value="MBB1153176.1"/>
    <property type="molecule type" value="Genomic_DNA"/>
</dbReference>
<dbReference type="InterPro" id="IPR010852">
    <property type="entry name" value="ABATE"/>
</dbReference>
<organism evidence="2 3">
    <name type="scientific">Amycolatopsis dendrobii</name>
    <dbReference type="NCBI Taxonomy" id="2760662"/>
    <lineage>
        <taxon>Bacteria</taxon>
        <taxon>Bacillati</taxon>
        <taxon>Actinomycetota</taxon>
        <taxon>Actinomycetes</taxon>
        <taxon>Pseudonocardiales</taxon>
        <taxon>Pseudonocardiaceae</taxon>
        <taxon>Amycolatopsis</taxon>
    </lineage>
</organism>
<dbReference type="AlphaFoldDB" id="A0A7W3Z9A2"/>
<sequence length="153" mass="17185">MDVLDLLNSRPLINGEEQDALDQRWARERGGDGSAAELELLRQARDLLRDVVRGDSSPVVLRPLLDGVRQVPEVSAGGLHWSVETPSHARLAAEAVLDWAALEKDLPGRLRACANDECQLFLLDRSRANRARWCSMAACGNREKARRHYQRNH</sequence>
<comment type="caution">
    <text evidence="2">The sequence shown here is derived from an EMBL/GenBank/DDBJ whole genome shotgun (WGS) entry which is preliminary data.</text>
</comment>
<dbReference type="InterPro" id="IPR023286">
    <property type="entry name" value="ABATE_dom_sf"/>
</dbReference>
<dbReference type="Gene3D" id="1.10.3300.10">
    <property type="entry name" value="Jann2411-like domain"/>
    <property type="match status" value="1"/>
</dbReference>
<dbReference type="RefSeq" id="WP_182890352.1">
    <property type="nucleotide sequence ID" value="NZ_JACGZW010000003.1"/>
</dbReference>
<accession>A0A7W3Z9A2</accession>
<proteinExistence type="predicted"/>
<gene>
    <name evidence="2" type="ORF">H4281_08560</name>
</gene>
<dbReference type="Proteomes" id="UP000526734">
    <property type="component" value="Unassembled WGS sequence"/>
</dbReference>
<dbReference type="InterPro" id="IPR021005">
    <property type="entry name" value="Znf_CGNR"/>
</dbReference>
<evidence type="ECO:0000259" key="1">
    <source>
        <dbReference type="Pfam" id="PF11706"/>
    </source>
</evidence>